<dbReference type="AlphaFoldDB" id="A0AA38KW25"/>
<accession>A0AA38KW25</accession>
<organism evidence="1 2">
    <name type="scientific">Taxus chinensis</name>
    <name type="common">Chinese yew</name>
    <name type="synonym">Taxus wallichiana var. chinensis</name>
    <dbReference type="NCBI Taxonomy" id="29808"/>
    <lineage>
        <taxon>Eukaryota</taxon>
        <taxon>Viridiplantae</taxon>
        <taxon>Streptophyta</taxon>
        <taxon>Embryophyta</taxon>
        <taxon>Tracheophyta</taxon>
        <taxon>Spermatophyta</taxon>
        <taxon>Pinopsida</taxon>
        <taxon>Pinidae</taxon>
        <taxon>Conifers II</taxon>
        <taxon>Cupressales</taxon>
        <taxon>Taxaceae</taxon>
        <taxon>Taxus</taxon>
    </lineage>
</organism>
<dbReference type="EMBL" id="JAHRHJ020000008">
    <property type="protein sequence ID" value="KAH9306380.1"/>
    <property type="molecule type" value="Genomic_DNA"/>
</dbReference>
<proteinExistence type="predicted"/>
<dbReference type="Proteomes" id="UP000824469">
    <property type="component" value="Unassembled WGS sequence"/>
</dbReference>
<sequence>MTAKFKAFSGGLPETAIQLVLSVFTFVYAHRDVTSLERIDSTERGNLKRLPVVFSGTVDNRHLEPAVN</sequence>
<evidence type="ECO:0000313" key="1">
    <source>
        <dbReference type="EMBL" id="KAH9306380.1"/>
    </source>
</evidence>
<feature type="non-terminal residue" evidence="1">
    <location>
        <position position="68"/>
    </location>
</feature>
<keyword evidence="2" id="KW-1185">Reference proteome</keyword>
<comment type="caution">
    <text evidence="1">The sequence shown here is derived from an EMBL/GenBank/DDBJ whole genome shotgun (WGS) entry which is preliminary data.</text>
</comment>
<protein>
    <submittedName>
        <fullName evidence="1">Uncharacterized protein</fullName>
    </submittedName>
</protein>
<name>A0AA38KW25_TAXCH</name>
<reference evidence="1 2" key="1">
    <citation type="journal article" date="2021" name="Nat. Plants">
        <title>The Taxus genome provides insights into paclitaxel biosynthesis.</title>
        <authorList>
            <person name="Xiong X."/>
            <person name="Gou J."/>
            <person name="Liao Q."/>
            <person name="Li Y."/>
            <person name="Zhou Q."/>
            <person name="Bi G."/>
            <person name="Li C."/>
            <person name="Du R."/>
            <person name="Wang X."/>
            <person name="Sun T."/>
            <person name="Guo L."/>
            <person name="Liang H."/>
            <person name="Lu P."/>
            <person name="Wu Y."/>
            <person name="Zhang Z."/>
            <person name="Ro D.K."/>
            <person name="Shang Y."/>
            <person name="Huang S."/>
            <person name="Yan J."/>
        </authorList>
    </citation>
    <scope>NUCLEOTIDE SEQUENCE [LARGE SCALE GENOMIC DNA]</scope>
    <source>
        <strain evidence="1">Ta-2019</strain>
    </source>
</reference>
<gene>
    <name evidence="1" type="ORF">KI387_010784</name>
</gene>
<evidence type="ECO:0000313" key="2">
    <source>
        <dbReference type="Proteomes" id="UP000824469"/>
    </source>
</evidence>